<dbReference type="OMA" id="YDMTIPI"/>
<dbReference type="FunFam" id="3.40.50.300:FF:000134">
    <property type="entry name" value="Iron-enterobactin ABC transporter ATP-binding protein"/>
    <property type="match status" value="1"/>
</dbReference>
<dbReference type="SUPFAM" id="SSF52540">
    <property type="entry name" value="P-loop containing nucleoside triphosphate hydrolases"/>
    <property type="match status" value="1"/>
</dbReference>
<dbReference type="PANTHER" id="PTHR42794">
    <property type="entry name" value="HEMIN IMPORT ATP-BINDING PROTEIN HMUV"/>
    <property type="match status" value="1"/>
</dbReference>
<reference evidence="5 6" key="1">
    <citation type="journal article" date="2015" name="MBio">
        <title>Genome-Resolved Metagenomic Analysis Reveals Roles for Candidate Phyla and Other Microbial Community Members in Biogeochemical Transformations in Oil Reservoirs.</title>
        <authorList>
            <person name="Hu P."/>
            <person name="Tom L."/>
            <person name="Singh A."/>
            <person name="Thomas B.C."/>
            <person name="Baker B.J."/>
            <person name="Piceno Y.M."/>
            <person name="Andersen G.L."/>
            <person name="Banfield J.F."/>
        </authorList>
    </citation>
    <scope>NUCLEOTIDE SEQUENCE [LARGE SCALE GENOMIC DNA]</scope>
    <source>
        <strain evidence="5">46_26</strain>
    </source>
</reference>
<dbReference type="PROSITE" id="PS50893">
    <property type="entry name" value="ABC_TRANSPORTER_2"/>
    <property type="match status" value="1"/>
</dbReference>
<dbReference type="GO" id="GO:0005524">
    <property type="term" value="F:ATP binding"/>
    <property type="evidence" value="ECO:0007669"/>
    <property type="project" value="UniProtKB-KW"/>
</dbReference>
<dbReference type="GO" id="GO:0016887">
    <property type="term" value="F:ATP hydrolysis activity"/>
    <property type="evidence" value="ECO:0007669"/>
    <property type="project" value="InterPro"/>
</dbReference>
<evidence type="ECO:0000313" key="5">
    <source>
        <dbReference type="EMBL" id="KUK22620.1"/>
    </source>
</evidence>
<dbReference type="InterPro" id="IPR017871">
    <property type="entry name" value="ABC_transporter-like_CS"/>
</dbReference>
<proteinExistence type="predicted"/>
<keyword evidence="1" id="KW-0813">Transport</keyword>
<evidence type="ECO:0000256" key="2">
    <source>
        <dbReference type="ARBA" id="ARBA00022741"/>
    </source>
</evidence>
<evidence type="ECO:0000256" key="4">
    <source>
        <dbReference type="ARBA" id="ARBA00022967"/>
    </source>
</evidence>
<dbReference type="CDD" id="cd03214">
    <property type="entry name" value="ABC_Iron-Siderophores_B12_Hemin"/>
    <property type="match status" value="1"/>
</dbReference>
<keyword evidence="4" id="KW-1278">Translocase</keyword>
<protein>
    <submittedName>
        <fullName evidence="5">ABC transporter related</fullName>
    </submittedName>
</protein>
<keyword evidence="3" id="KW-0067">ATP-binding</keyword>
<keyword evidence="2" id="KW-0547">Nucleotide-binding</keyword>
<dbReference type="PROSITE" id="PS00211">
    <property type="entry name" value="ABC_TRANSPORTER_1"/>
    <property type="match status" value="1"/>
</dbReference>
<comment type="caution">
    <text evidence="5">The sequence shown here is derived from an EMBL/GenBank/DDBJ whole genome shotgun (WGS) entry which is preliminary data.</text>
</comment>
<dbReference type="Proteomes" id="UP000058636">
    <property type="component" value="Unassembled WGS sequence"/>
</dbReference>
<dbReference type="EMBL" id="LGFG01000121">
    <property type="protein sequence ID" value="KUK22620.1"/>
    <property type="molecule type" value="Genomic_DNA"/>
</dbReference>
<dbReference type="InterPro" id="IPR003439">
    <property type="entry name" value="ABC_transporter-like_ATP-bd"/>
</dbReference>
<dbReference type="PANTHER" id="PTHR42794:SF1">
    <property type="entry name" value="HEMIN IMPORT ATP-BINDING PROTEIN HMUV"/>
    <property type="match status" value="1"/>
</dbReference>
<dbReference type="PATRIC" id="fig|93930.3.peg.320"/>
<dbReference type="SMART" id="SM00382">
    <property type="entry name" value="AAA"/>
    <property type="match status" value="1"/>
</dbReference>
<evidence type="ECO:0000256" key="3">
    <source>
        <dbReference type="ARBA" id="ARBA00022840"/>
    </source>
</evidence>
<dbReference type="InterPro" id="IPR027417">
    <property type="entry name" value="P-loop_NTPase"/>
</dbReference>
<evidence type="ECO:0000313" key="6">
    <source>
        <dbReference type="Proteomes" id="UP000058636"/>
    </source>
</evidence>
<dbReference type="Gene3D" id="3.40.50.300">
    <property type="entry name" value="P-loop containing nucleotide triphosphate hydrolases"/>
    <property type="match status" value="1"/>
</dbReference>
<dbReference type="AlphaFoldDB" id="A0A101EQA3"/>
<sequence length="256" mass="28695">MEIVRIENLFFQYRGGFSLKNINLSVKKGEFFGIVGPNGSGKTTLLKILVGIFRPQKGTVQLLGRIPWETSRKEMAKIVTLVSQDFFPSYDFTVKEIVEMGRLPHLSLLSGTSRKDEEIVLKSLKLTGTLKFVDRNFWTLSSGERRKVVLSKAIAQDTEILLIDELTAHLDYNNVSLVGNVLKRLKESGKTIISVFHDINVASALCDRIGVMKNGEMIKTGAPPEVVTEEVLRNTFETEFVVLEHPVTGRPLAFLK</sequence>
<name>A0A101EQA3_9THEM</name>
<dbReference type="Pfam" id="PF00005">
    <property type="entry name" value="ABC_tran"/>
    <property type="match status" value="1"/>
</dbReference>
<organism evidence="5 6">
    <name type="scientific">Thermotoga petrophila</name>
    <dbReference type="NCBI Taxonomy" id="93929"/>
    <lineage>
        <taxon>Bacteria</taxon>
        <taxon>Thermotogati</taxon>
        <taxon>Thermotogota</taxon>
        <taxon>Thermotogae</taxon>
        <taxon>Thermotogales</taxon>
        <taxon>Thermotogaceae</taxon>
        <taxon>Thermotoga</taxon>
    </lineage>
</organism>
<gene>
    <name evidence="5" type="ORF">XD57_1278</name>
</gene>
<evidence type="ECO:0000256" key="1">
    <source>
        <dbReference type="ARBA" id="ARBA00022448"/>
    </source>
</evidence>
<dbReference type="InterPro" id="IPR003593">
    <property type="entry name" value="AAA+_ATPase"/>
</dbReference>
<dbReference type="RefSeq" id="WP_011943432.1">
    <property type="nucleotide sequence ID" value="NZ_DAITJQ010000002.1"/>
</dbReference>
<accession>A0A101EQA3</accession>